<gene>
    <name evidence="3" type="ORF">HJ588_05765</name>
</gene>
<evidence type="ECO:0000259" key="2">
    <source>
        <dbReference type="Pfam" id="PF13460"/>
    </source>
</evidence>
<keyword evidence="4" id="KW-1185">Reference proteome</keyword>
<name>A0A849AK60_9MICO</name>
<feature type="domain" description="NAD(P)-binding" evidence="2">
    <location>
        <begin position="7"/>
        <end position="191"/>
    </location>
</feature>
<dbReference type="GO" id="GO:0016646">
    <property type="term" value="F:oxidoreductase activity, acting on the CH-NH group of donors, NAD or NADP as acceptor"/>
    <property type="evidence" value="ECO:0007669"/>
    <property type="project" value="TreeGrafter"/>
</dbReference>
<evidence type="ECO:0000313" key="4">
    <source>
        <dbReference type="Proteomes" id="UP000557772"/>
    </source>
</evidence>
<dbReference type="EMBL" id="JABENB010000001">
    <property type="protein sequence ID" value="NNG38780.1"/>
    <property type="molecule type" value="Genomic_DNA"/>
</dbReference>
<dbReference type="SUPFAM" id="SSF51735">
    <property type="entry name" value="NAD(P)-binding Rossmann-fold domains"/>
    <property type="match status" value="1"/>
</dbReference>
<organism evidence="3 4">
    <name type="scientific">Flexivirga aerilata</name>
    <dbReference type="NCBI Taxonomy" id="1656889"/>
    <lineage>
        <taxon>Bacteria</taxon>
        <taxon>Bacillati</taxon>
        <taxon>Actinomycetota</taxon>
        <taxon>Actinomycetes</taxon>
        <taxon>Micrococcales</taxon>
        <taxon>Dermacoccaceae</taxon>
        <taxon>Flexivirga</taxon>
    </lineage>
</organism>
<reference evidence="3 4" key="1">
    <citation type="submission" date="2020-05" db="EMBL/GenBank/DDBJ databases">
        <title>Flexivirga sp. ID2601S isolated from air conditioner.</title>
        <authorList>
            <person name="Kim D.H."/>
        </authorList>
    </citation>
    <scope>NUCLEOTIDE SEQUENCE [LARGE SCALE GENOMIC DNA]</scope>
    <source>
        <strain evidence="3 4">ID2601S</strain>
    </source>
</reference>
<dbReference type="RefSeq" id="WP_171152932.1">
    <property type="nucleotide sequence ID" value="NZ_JABENB010000001.1"/>
</dbReference>
<dbReference type="InterPro" id="IPR016040">
    <property type="entry name" value="NAD(P)-bd_dom"/>
</dbReference>
<accession>A0A849AK60</accession>
<dbReference type="InterPro" id="IPR051606">
    <property type="entry name" value="Polyketide_Oxido-like"/>
</dbReference>
<sequence>MKVAVIGASGMIGSRLTGELAGRGHQVTAVTRHGSQVPGAAESVAGDLGDADFVRQLAERNDAVVSATGPSRTGGDHQEWLDALHSAEQNIGGTRLFVVGGAGSLTVDGTRLVDQPGFPEVYKPEAVTQGKALDGLRRAPESLDWTYLSPAPEIAPGERTGAYRTGDDSPAGDRVSAEDFAVAIADELEQPKHRRTRFTVAN</sequence>
<protein>
    <submittedName>
        <fullName evidence="3">NAD(P)H-binding protein</fullName>
    </submittedName>
</protein>
<evidence type="ECO:0000256" key="1">
    <source>
        <dbReference type="SAM" id="MobiDB-lite"/>
    </source>
</evidence>
<comment type="caution">
    <text evidence="3">The sequence shown here is derived from an EMBL/GenBank/DDBJ whole genome shotgun (WGS) entry which is preliminary data.</text>
</comment>
<evidence type="ECO:0000313" key="3">
    <source>
        <dbReference type="EMBL" id="NNG38780.1"/>
    </source>
</evidence>
<dbReference type="Gene3D" id="3.40.50.720">
    <property type="entry name" value="NAD(P)-binding Rossmann-like Domain"/>
    <property type="match status" value="1"/>
</dbReference>
<dbReference type="InterPro" id="IPR036291">
    <property type="entry name" value="NAD(P)-bd_dom_sf"/>
</dbReference>
<dbReference type="Pfam" id="PF13460">
    <property type="entry name" value="NAD_binding_10"/>
    <property type="match status" value="1"/>
</dbReference>
<dbReference type="PANTHER" id="PTHR43355">
    <property type="entry name" value="FLAVIN REDUCTASE (NADPH)"/>
    <property type="match status" value="1"/>
</dbReference>
<dbReference type="AlphaFoldDB" id="A0A849AK60"/>
<dbReference type="Proteomes" id="UP000557772">
    <property type="component" value="Unassembled WGS sequence"/>
</dbReference>
<proteinExistence type="predicted"/>
<feature type="region of interest" description="Disordered" evidence="1">
    <location>
        <begin position="149"/>
        <end position="176"/>
    </location>
</feature>
<dbReference type="PANTHER" id="PTHR43355:SF2">
    <property type="entry name" value="FLAVIN REDUCTASE (NADPH)"/>
    <property type="match status" value="1"/>
</dbReference>